<name>A0A813ZQH8_9BILA</name>
<dbReference type="AlphaFoldDB" id="A0A813ZQH8"/>
<dbReference type="EMBL" id="CAJNOC010001953">
    <property type="protein sequence ID" value="CAF0902898.1"/>
    <property type="molecule type" value="Genomic_DNA"/>
</dbReference>
<dbReference type="Proteomes" id="UP000663879">
    <property type="component" value="Unassembled WGS sequence"/>
</dbReference>
<proteinExistence type="predicted"/>
<organism evidence="1 2">
    <name type="scientific">Brachionus calyciflorus</name>
    <dbReference type="NCBI Taxonomy" id="104777"/>
    <lineage>
        <taxon>Eukaryota</taxon>
        <taxon>Metazoa</taxon>
        <taxon>Spiralia</taxon>
        <taxon>Gnathifera</taxon>
        <taxon>Rotifera</taxon>
        <taxon>Eurotatoria</taxon>
        <taxon>Monogononta</taxon>
        <taxon>Pseudotrocha</taxon>
        <taxon>Ploima</taxon>
        <taxon>Brachionidae</taxon>
        <taxon>Brachionus</taxon>
    </lineage>
</organism>
<reference evidence="1" key="1">
    <citation type="submission" date="2021-02" db="EMBL/GenBank/DDBJ databases">
        <authorList>
            <person name="Nowell W R."/>
        </authorList>
    </citation>
    <scope>NUCLEOTIDE SEQUENCE</scope>
    <source>
        <strain evidence="1">Ploen Becks lab</strain>
    </source>
</reference>
<evidence type="ECO:0000313" key="2">
    <source>
        <dbReference type="Proteomes" id="UP000663879"/>
    </source>
</evidence>
<protein>
    <submittedName>
        <fullName evidence="1">Uncharacterized protein</fullName>
    </submittedName>
</protein>
<dbReference type="OrthoDB" id="10402358at2759"/>
<comment type="caution">
    <text evidence="1">The sequence shown here is derived from an EMBL/GenBank/DDBJ whole genome shotgun (WGS) entry which is preliminary data.</text>
</comment>
<gene>
    <name evidence="1" type="ORF">OXX778_LOCUS11492</name>
</gene>
<keyword evidence="2" id="KW-1185">Reference proteome</keyword>
<accession>A0A813ZQH8</accession>
<sequence length="158" mass="18353">MEQHKRSKSSTSQLSLGSSFIIPKTTISRTKSATSYVINQKYQQPIVCLHKPKELTGPLNVYNIPELRNALRTYRQNVTNRKKQVDELNSHIFDELELNEYFSNKSNWTQKSKFIKTNSFLSAVQVYLPAKSVKMASFNNFKNLDKKNQTFLPNIYKV</sequence>
<evidence type="ECO:0000313" key="1">
    <source>
        <dbReference type="EMBL" id="CAF0902898.1"/>
    </source>
</evidence>